<keyword evidence="3" id="KW-1185">Reference proteome</keyword>
<dbReference type="Proteomes" id="UP000827549">
    <property type="component" value="Chromosome 3"/>
</dbReference>
<evidence type="ECO:0000313" key="2">
    <source>
        <dbReference type="EMBL" id="WOO80714.1"/>
    </source>
</evidence>
<sequence length="694" mass="74954">MSATVLSARGHESVAEAILAHLPWRDVLSAAATCTNLNHVVASSARLQLALRTAFYGLEGVPVSGAPGPAAERMIDVQRRWAALSPKRIDIVPTDMMHGALMATSDGFLVLPTHSSNAQPEIMGHEEDKSEPIGDGCNVFDLRDLRDGSLDAAPKWKLAFGFEYDSIAVNAADGVLAVCSLATKSGGGPDDGGRDEEGSDDDDEDDNGGGFTVTRTVHFYRLVAPSNGADPEPHPAAAGPIIRSDWIEVMDDDDDEDARIQGRWTIELRAGGVLAAWGGSRSGARLYDWRTGAELLDAKVNMEHIDGADFVPVDGGVLAVSRLRGRRRGQDSWSLEGIGIASLTMDAGETHHGSGGLDTVIGLNPPFRTDALFWTDAGGVREDGPIRLPLEVRDYAVPPLPAEVVTDDGFERPTRNHFYSILSVAGSDRLLAINVTGVNRHGPSYVATLRADRLRAAFERSVAHRATKEEKDGRRYTDHLELALDPALVDWDFSHFAHSLTAVAGLRSLQVEEFGPRRVDDREGETRFVLRTARFGFGVGADVVHERPLGARAAPLDGEEFGLGKPWDDAHVAGEVISTPLLGDPDKEPRMVEKPEKSAGARERVVAEGEDGDEGMDGGSDDDDTNSEPEYNPYPRVAPQDYETTRGLSRPGTAAELLLCDDLGDVYSIRVDSERAYLCIVSWEGDPRVMVLSF</sequence>
<evidence type="ECO:0000313" key="3">
    <source>
        <dbReference type="Proteomes" id="UP000827549"/>
    </source>
</evidence>
<evidence type="ECO:0008006" key="4">
    <source>
        <dbReference type="Google" id="ProtNLM"/>
    </source>
</evidence>
<accession>A0AAF1BLE0</accession>
<feature type="region of interest" description="Disordered" evidence="1">
    <location>
        <begin position="183"/>
        <end position="210"/>
    </location>
</feature>
<dbReference type="GeneID" id="87807470"/>
<protein>
    <recommendedName>
        <fullName evidence="4">F-box domain-containing protein</fullName>
    </recommendedName>
</protein>
<dbReference type="AlphaFoldDB" id="A0AAF1BLE0"/>
<gene>
    <name evidence="2" type="ORF">LOC62_03G004231</name>
</gene>
<dbReference type="EMBL" id="CP086716">
    <property type="protein sequence ID" value="WOO80714.1"/>
    <property type="molecule type" value="Genomic_DNA"/>
</dbReference>
<reference evidence="2" key="1">
    <citation type="submission" date="2023-10" db="EMBL/GenBank/DDBJ databases">
        <authorList>
            <person name="Noh H."/>
        </authorList>
    </citation>
    <scope>NUCLEOTIDE SEQUENCE</scope>
    <source>
        <strain evidence="2">DUCC4014</strain>
    </source>
</reference>
<proteinExistence type="predicted"/>
<evidence type="ECO:0000256" key="1">
    <source>
        <dbReference type="SAM" id="MobiDB-lite"/>
    </source>
</evidence>
<feature type="compositionally biased region" description="Acidic residues" evidence="1">
    <location>
        <begin position="608"/>
        <end position="627"/>
    </location>
</feature>
<feature type="region of interest" description="Disordered" evidence="1">
    <location>
        <begin position="578"/>
        <end position="648"/>
    </location>
</feature>
<dbReference type="RefSeq" id="XP_062626746.1">
    <property type="nucleotide sequence ID" value="XM_062770762.1"/>
</dbReference>
<organism evidence="2 3">
    <name type="scientific">Vanrija pseudolonga</name>
    <dbReference type="NCBI Taxonomy" id="143232"/>
    <lineage>
        <taxon>Eukaryota</taxon>
        <taxon>Fungi</taxon>
        <taxon>Dikarya</taxon>
        <taxon>Basidiomycota</taxon>
        <taxon>Agaricomycotina</taxon>
        <taxon>Tremellomycetes</taxon>
        <taxon>Trichosporonales</taxon>
        <taxon>Trichosporonaceae</taxon>
        <taxon>Vanrija</taxon>
    </lineage>
</organism>
<feature type="compositionally biased region" description="Acidic residues" evidence="1">
    <location>
        <begin position="197"/>
        <end position="207"/>
    </location>
</feature>
<name>A0AAF1BLE0_9TREE</name>
<feature type="compositionally biased region" description="Basic and acidic residues" evidence="1">
    <location>
        <begin position="584"/>
        <end position="607"/>
    </location>
</feature>